<keyword evidence="6" id="KW-1185">Reference proteome</keyword>
<feature type="domain" description="HTH marR-type" evidence="4">
    <location>
        <begin position="14"/>
        <end position="146"/>
    </location>
</feature>
<accession>A0ABU9XKX5</accession>
<keyword evidence="1" id="KW-0805">Transcription regulation</keyword>
<dbReference type="SMART" id="SM00347">
    <property type="entry name" value="HTH_MARR"/>
    <property type="match status" value="1"/>
</dbReference>
<proteinExistence type="predicted"/>
<sequence>MVESNNLNKDQELSLKLFVVLTRAIQVIEKHVIQNIKSYGLNLTEFGVLELLYHKGEQPIQRIGQKVLLASSSITYVVDKLEEKEYITRRACPTDRRVTYAVLTESGKKLMDEIFPQHAAAMREIMGGVEEQDKEVLINQLKGLGLHAQNLSNK</sequence>
<dbReference type="PROSITE" id="PS50995">
    <property type="entry name" value="HTH_MARR_2"/>
    <property type="match status" value="1"/>
</dbReference>
<evidence type="ECO:0000313" key="5">
    <source>
        <dbReference type="EMBL" id="MEN2768915.1"/>
    </source>
</evidence>
<dbReference type="InterPro" id="IPR036388">
    <property type="entry name" value="WH-like_DNA-bd_sf"/>
</dbReference>
<dbReference type="Gene3D" id="1.10.10.10">
    <property type="entry name" value="Winged helix-like DNA-binding domain superfamily/Winged helix DNA-binding domain"/>
    <property type="match status" value="1"/>
</dbReference>
<evidence type="ECO:0000256" key="2">
    <source>
        <dbReference type="ARBA" id="ARBA00023125"/>
    </source>
</evidence>
<dbReference type="SUPFAM" id="SSF46785">
    <property type="entry name" value="Winged helix' DNA-binding domain"/>
    <property type="match status" value="1"/>
</dbReference>
<dbReference type="InterPro" id="IPR023187">
    <property type="entry name" value="Tscrpt_reg_MarR-type_CS"/>
</dbReference>
<evidence type="ECO:0000256" key="1">
    <source>
        <dbReference type="ARBA" id="ARBA00023015"/>
    </source>
</evidence>
<dbReference type="PANTHER" id="PTHR42756:SF1">
    <property type="entry name" value="TRANSCRIPTIONAL REPRESSOR OF EMRAB OPERON"/>
    <property type="match status" value="1"/>
</dbReference>
<dbReference type="PRINTS" id="PR00598">
    <property type="entry name" value="HTHMARR"/>
</dbReference>
<evidence type="ECO:0000259" key="4">
    <source>
        <dbReference type="PROSITE" id="PS50995"/>
    </source>
</evidence>
<dbReference type="InterPro" id="IPR000835">
    <property type="entry name" value="HTH_MarR-typ"/>
</dbReference>
<name>A0ABU9XKX5_9BACI</name>
<keyword evidence="2" id="KW-0238">DNA-binding</keyword>
<dbReference type="EMBL" id="JBDIML010000008">
    <property type="protein sequence ID" value="MEN2768915.1"/>
    <property type="molecule type" value="Genomic_DNA"/>
</dbReference>
<dbReference type="InterPro" id="IPR036390">
    <property type="entry name" value="WH_DNA-bd_sf"/>
</dbReference>
<gene>
    <name evidence="5" type="ORF">ABC228_17215</name>
</gene>
<dbReference type="Proteomes" id="UP001444625">
    <property type="component" value="Unassembled WGS sequence"/>
</dbReference>
<dbReference type="PANTHER" id="PTHR42756">
    <property type="entry name" value="TRANSCRIPTIONAL REGULATOR, MARR"/>
    <property type="match status" value="1"/>
</dbReference>
<evidence type="ECO:0000313" key="6">
    <source>
        <dbReference type="Proteomes" id="UP001444625"/>
    </source>
</evidence>
<evidence type="ECO:0000256" key="3">
    <source>
        <dbReference type="ARBA" id="ARBA00023163"/>
    </source>
</evidence>
<protein>
    <submittedName>
        <fullName evidence="5">MarR family transcriptional regulator</fullName>
    </submittedName>
</protein>
<organism evidence="5 6">
    <name type="scientific">Ornithinibacillus xuwenensis</name>
    <dbReference type="NCBI Taxonomy" id="3144668"/>
    <lineage>
        <taxon>Bacteria</taxon>
        <taxon>Bacillati</taxon>
        <taxon>Bacillota</taxon>
        <taxon>Bacilli</taxon>
        <taxon>Bacillales</taxon>
        <taxon>Bacillaceae</taxon>
        <taxon>Ornithinibacillus</taxon>
    </lineage>
</organism>
<reference evidence="5 6" key="1">
    <citation type="submission" date="2024-05" db="EMBL/GenBank/DDBJ databases">
        <authorList>
            <person name="Haq I."/>
            <person name="Ullah Z."/>
            <person name="Ahmad R."/>
            <person name="Li M."/>
            <person name="Tong Y."/>
        </authorList>
    </citation>
    <scope>NUCLEOTIDE SEQUENCE [LARGE SCALE GENOMIC DNA]</scope>
    <source>
        <strain evidence="5 6">16A2E</strain>
    </source>
</reference>
<dbReference type="Pfam" id="PF01047">
    <property type="entry name" value="MarR"/>
    <property type="match status" value="1"/>
</dbReference>
<keyword evidence="3" id="KW-0804">Transcription</keyword>
<dbReference type="PROSITE" id="PS01117">
    <property type="entry name" value="HTH_MARR_1"/>
    <property type="match status" value="1"/>
</dbReference>
<comment type="caution">
    <text evidence="5">The sequence shown here is derived from an EMBL/GenBank/DDBJ whole genome shotgun (WGS) entry which is preliminary data.</text>
</comment>
<dbReference type="RefSeq" id="WP_345826473.1">
    <property type="nucleotide sequence ID" value="NZ_JBDIML010000008.1"/>
</dbReference>